<dbReference type="PANTHER" id="PTHR23150:SF19">
    <property type="entry name" value="FORMYLGLYCINE-GENERATING ENZYME"/>
    <property type="match status" value="1"/>
</dbReference>
<dbReference type="InterPro" id="IPR051043">
    <property type="entry name" value="Sulfatase_Mod_Factor_Kinase"/>
</dbReference>
<reference evidence="2 3" key="1">
    <citation type="journal article" date="2019" name="Nat. Med.">
        <title>A library of human gut bacterial isolates paired with longitudinal multiomics data enables mechanistic microbiome research.</title>
        <authorList>
            <person name="Poyet M."/>
            <person name="Groussin M."/>
            <person name="Gibbons S.M."/>
            <person name="Avila-Pacheco J."/>
            <person name="Jiang X."/>
            <person name="Kearney S.M."/>
            <person name="Perrotta A.R."/>
            <person name="Berdy B."/>
            <person name="Zhao S."/>
            <person name="Lieberman T.D."/>
            <person name="Swanson P.K."/>
            <person name="Smith M."/>
            <person name="Roesemann S."/>
            <person name="Alexander J.E."/>
            <person name="Rich S.A."/>
            <person name="Livny J."/>
            <person name="Vlamakis H."/>
            <person name="Clish C."/>
            <person name="Bullock K."/>
            <person name="Deik A."/>
            <person name="Scott J."/>
            <person name="Pierce K.A."/>
            <person name="Xavier R.J."/>
            <person name="Alm E.J."/>
        </authorList>
    </citation>
    <scope>NUCLEOTIDE SEQUENCE [LARGE SCALE GENOMIC DNA]</scope>
    <source>
        <strain evidence="2 3">BIOML-A1</strain>
    </source>
</reference>
<organism evidence="2 3">
    <name type="scientific">Alistipes shahii</name>
    <dbReference type="NCBI Taxonomy" id="328814"/>
    <lineage>
        <taxon>Bacteria</taxon>
        <taxon>Pseudomonadati</taxon>
        <taxon>Bacteroidota</taxon>
        <taxon>Bacteroidia</taxon>
        <taxon>Bacteroidales</taxon>
        <taxon>Rikenellaceae</taxon>
        <taxon>Alistipes</taxon>
    </lineage>
</organism>
<dbReference type="Gene3D" id="3.90.1580.10">
    <property type="entry name" value="paralog of FGE (formylglycine-generating enzyme)"/>
    <property type="match status" value="1"/>
</dbReference>
<accession>A0A5B3GPW9</accession>
<sequence>MKQNRILLPFLAICLVACSKDDDEGHSKNEQNVPVKEITFKNCSFTMVKVDGGTFQMGATREQEASGWKPDRTEYPVHKVTLNTFYIGETEVTKELWSAVMETECDYSEYHKPQGVEWNDIQPFIERLNQATGLKFRLPTDAEWEYAARGGNRSQGHIYPGSDISILAAWCYNNAGTYILNENKWDYWELRNNGNSPHYVKQLLPNELGLYDMGGNLYEYCSDWLGDYPEEPQTNPQGPQSGSMRVIRGGCWAIWSNSARVSHRPAQSYNSDYVGLRLAMSTE</sequence>
<protein>
    <submittedName>
        <fullName evidence="2">Formylglycine-generating enzyme family protein</fullName>
    </submittedName>
</protein>
<proteinExistence type="predicted"/>
<dbReference type="PANTHER" id="PTHR23150">
    <property type="entry name" value="SULFATASE MODIFYING FACTOR 1, 2"/>
    <property type="match status" value="1"/>
</dbReference>
<comment type="caution">
    <text evidence="2">The sequence shown here is derived from an EMBL/GenBank/DDBJ whole genome shotgun (WGS) entry which is preliminary data.</text>
</comment>
<dbReference type="AlphaFoldDB" id="A0A5B3GPW9"/>
<dbReference type="RefSeq" id="WP_138266137.1">
    <property type="nucleotide sequence ID" value="NZ_AP031448.1"/>
</dbReference>
<dbReference type="GO" id="GO:0120147">
    <property type="term" value="F:formylglycine-generating oxidase activity"/>
    <property type="evidence" value="ECO:0007669"/>
    <property type="project" value="TreeGrafter"/>
</dbReference>
<dbReference type="EMBL" id="VVXJ01000015">
    <property type="protein sequence ID" value="KAA2375510.1"/>
    <property type="molecule type" value="Genomic_DNA"/>
</dbReference>
<dbReference type="SUPFAM" id="SSF56436">
    <property type="entry name" value="C-type lectin-like"/>
    <property type="match status" value="1"/>
</dbReference>
<gene>
    <name evidence="2" type="ORF">F2Y07_07925</name>
</gene>
<evidence type="ECO:0000313" key="2">
    <source>
        <dbReference type="EMBL" id="KAA2375510.1"/>
    </source>
</evidence>
<dbReference type="InterPro" id="IPR042095">
    <property type="entry name" value="SUMF_sf"/>
</dbReference>
<evidence type="ECO:0000259" key="1">
    <source>
        <dbReference type="Pfam" id="PF03781"/>
    </source>
</evidence>
<evidence type="ECO:0000313" key="3">
    <source>
        <dbReference type="Proteomes" id="UP000322658"/>
    </source>
</evidence>
<dbReference type="InterPro" id="IPR016187">
    <property type="entry name" value="CTDL_fold"/>
</dbReference>
<feature type="domain" description="Sulfatase-modifying factor enzyme-like" evidence="1">
    <location>
        <begin position="46"/>
        <end position="279"/>
    </location>
</feature>
<dbReference type="InterPro" id="IPR005532">
    <property type="entry name" value="SUMF_dom"/>
</dbReference>
<dbReference type="Proteomes" id="UP000322658">
    <property type="component" value="Unassembled WGS sequence"/>
</dbReference>
<name>A0A5B3GPW9_9BACT</name>
<dbReference type="Pfam" id="PF03781">
    <property type="entry name" value="FGE-sulfatase"/>
    <property type="match status" value="1"/>
</dbReference>